<protein>
    <recommendedName>
        <fullName evidence="5">Lipoprotein</fullName>
    </recommendedName>
</protein>
<keyword evidence="2" id="KW-0732">Signal</keyword>
<reference evidence="3 4" key="1">
    <citation type="journal article" date="2015" name="G3 (Bethesda)">
        <title>Insights into Ongoing Evolution of the Hexachlorocyclohexane Catabolic Pathway from Comparative Genomics of Ten Sphingomonadaceae Strains.</title>
        <authorList>
            <person name="Pearce S.L."/>
            <person name="Oakeshott J.G."/>
            <person name="Pandey G."/>
        </authorList>
    </citation>
    <scope>NUCLEOTIDE SEQUENCE [LARGE SCALE GENOMIC DNA]</scope>
    <source>
        <strain evidence="3 4">LL02</strain>
    </source>
</reference>
<feature type="compositionally biased region" description="Basic and acidic residues" evidence="1">
    <location>
        <begin position="76"/>
        <end position="91"/>
    </location>
</feature>
<gene>
    <name evidence="3" type="ORF">V474_17755</name>
</gene>
<organism evidence="3 4">
    <name type="scientific">Novosphingobium barchaimii LL02</name>
    <dbReference type="NCBI Taxonomy" id="1114963"/>
    <lineage>
        <taxon>Bacteria</taxon>
        <taxon>Pseudomonadati</taxon>
        <taxon>Pseudomonadota</taxon>
        <taxon>Alphaproteobacteria</taxon>
        <taxon>Sphingomonadales</taxon>
        <taxon>Sphingomonadaceae</taxon>
        <taxon>Novosphingobium</taxon>
    </lineage>
</organism>
<keyword evidence="4" id="KW-1185">Reference proteome</keyword>
<evidence type="ECO:0000256" key="1">
    <source>
        <dbReference type="SAM" id="MobiDB-lite"/>
    </source>
</evidence>
<dbReference type="AlphaFoldDB" id="A0A0J7XSS4"/>
<dbReference type="PATRIC" id="fig|1114963.3.peg.2388"/>
<proteinExistence type="predicted"/>
<sequence length="91" mass="9133">MKSITTSRLAMIAIASASLGLAACNSPQQEATEKAADAVEAQSDAAADAMEDQAAMTSGTPSEALENQADAVENAGDAKSDAMKDAASKQN</sequence>
<dbReference type="Proteomes" id="UP000052268">
    <property type="component" value="Unassembled WGS sequence"/>
</dbReference>
<feature type="chain" id="PRO_5005291550" description="Lipoprotein" evidence="2">
    <location>
        <begin position="23"/>
        <end position="91"/>
    </location>
</feature>
<name>A0A0J7XSS4_9SPHN</name>
<feature type="region of interest" description="Disordered" evidence="1">
    <location>
        <begin position="25"/>
        <end position="91"/>
    </location>
</feature>
<comment type="caution">
    <text evidence="3">The sequence shown here is derived from an EMBL/GenBank/DDBJ whole genome shotgun (WGS) entry which is preliminary data.</text>
</comment>
<dbReference type="RefSeq" id="WP_059151623.1">
    <property type="nucleotide sequence ID" value="NZ_KQ130454.1"/>
</dbReference>
<dbReference type="EMBL" id="JACU01000005">
    <property type="protein sequence ID" value="KMS54916.1"/>
    <property type="molecule type" value="Genomic_DNA"/>
</dbReference>
<evidence type="ECO:0000313" key="3">
    <source>
        <dbReference type="EMBL" id="KMS54916.1"/>
    </source>
</evidence>
<feature type="signal peptide" evidence="2">
    <location>
        <begin position="1"/>
        <end position="22"/>
    </location>
</feature>
<accession>A0A0J7XSS4</accession>
<evidence type="ECO:0000256" key="2">
    <source>
        <dbReference type="SAM" id="SignalP"/>
    </source>
</evidence>
<feature type="compositionally biased region" description="Low complexity" evidence="1">
    <location>
        <begin position="38"/>
        <end position="56"/>
    </location>
</feature>
<dbReference type="PROSITE" id="PS51257">
    <property type="entry name" value="PROKAR_LIPOPROTEIN"/>
    <property type="match status" value="1"/>
</dbReference>
<evidence type="ECO:0008006" key="5">
    <source>
        <dbReference type="Google" id="ProtNLM"/>
    </source>
</evidence>
<evidence type="ECO:0000313" key="4">
    <source>
        <dbReference type="Proteomes" id="UP000052268"/>
    </source>
</evidence>